<proteinExistence type="predicted"/>
<evidence type="ECO:0000313" key="1">
    <source>
        <dbReference type="EMBL" id="RXH58739.1"/>
    </source>
</evidence>
<dbReference type="RefSeq" id="WP_128912681.1">
    <property type="nucleotide sequence ID" value="NZ_RDSM01000001.1"/>
</dbReference>
<dbReference type="AlphaFoldDB" id="A0A4Q0T9L2"/>
<evidence type="ECO:0000313" key="2">
    <source>
        <dbReference type="Proteomes" id="UP000289437"/>
    </source>
</evidence>
<reference evidence="2" key="2">
    <citation type="submission" date="2019-02" db="EMBL/GenBank/DDBJ databases">
        <title>Granulicella sibirica sp. nov., a psychrotolerant acidobacterium isolated from an organic soil layer in forested tundra, West Siberia.</title>
        <authorList>
            <person name="Oshkin I.Y."/>
            <person name="Kulichevskaya I.S."/>
            <person name="Rijpstra W.I.C."/>
            <person name="Sinninghe Damste J.S."/>
            <person name="Rakitin A.L."/>
            <person name="Ravin N.V."/>
            <person name="Dedysh S.N."/>
        </authorList>
    </citation>
    <scope>NUCLEOTIDE SEQUENCE [LARGE SCALE GENOMIC DNA]</scope>
    <source>
        <strain evidence="2">AF10</strain>
    </source>
</reference>
<organism evidence="1 2">
    <name type="scientific">Granulicella sibirica</name>
    <dbReference type="NCBI Taxonomy" id="2479048"/>
    <lineage>
        <taxon>Bacteria</taxon>
        <taxon>Pseudomonadati</taxon>
        <taxon>Acidobacteriota</taxon>
        <taxon>Terriglobia</taxon>
        <taxon>Terriglobales</taxon>
        <taxon>Acidobacteriaceae</taxon>
        <taxon>Granulicella</taxon>
    </lineage>
</organism>
<accession>A0A4Q0T9L2</accession>
<dbReference type="OrthoDB" id="106406at2"/>
<keyword evidence="2" id="KW-1185">Reference proteome</keyword>
<dbReference type="Proteomes" id="UP000289437">
    <property type="component" value="Unassembled WGS sequence"/>
</dbReference>
<gene>
    <name evidence="1" type="ORF">GRAN_2049</name>
</gene>
<comment type="caution">
    <text evidence="1">The sequence shown here is derived from an EMBL/GenBank/DDBJ whole genome shotgun (WGS) entry which is preliminary data.</text>
</comment>
<dbReference type="EMBL" id="RDSM01000001">
    <property type="protein sequence ID" value="RXH58739.1"/>
    <property type="molecule type" value="Genomic_DNA"/>
</dbReference>
<name>A0A4Q0T9L2_9BACT</name>
<sequence length="310" mass="33944">MSIGSTTVLMAQMEQAAANAGLVVAATEPGVDFSGNPTTKFTIALAADPSKAFGIELTERFEFGRPDLHAEVKLFLAEAAQRLRNPRPDVYLTLTGLPLSFGKFAWPFHHSSSGADTSLVHGEIKLEDGENSPLHAKISASMTVTFAEVVAAMEQPFAEGFIYNAIRKTMDQGQLELVKSGNRQPVPITTRYYSMKQKKFVFNDTTEAQRREFLAGKVYWLSGVLGAGQPVWLLDPRDAQYLNTTVSDLKQSVTALVSEGLITLAPDAEYAIPTEKLMGNRAQYEVDMADALAFIKPTFNEEMRGGHTNM</sequence>
<protein>
    <submittedName>
        <fullName evidence="1">Uncharacterized protein</fullName>
    </submittedName>
</protein>
<reference evidence="1 2" key="1">
    <citation type="submission" date="2018-11" db="EMBL/GenBank/DDBJ databases">
        <authorList>
            <person name="Mardanov A.V."/>
            <person name="Ravin N.V."/>
            <person name="Dedysh S.N."/>
        </authorList>
    </citation>
    <scope>NUCLEOTIDE SEQUENCE [LARGE SCALE GENOMIC DNA]</scope>
    <source>
        <strain evidence="1 2">AF10</strain>
    </source>
</reference>